<dbReference type="STRING" id="588932.DA69_03950"/>
<comment type="function">
    <text evidence="7">Catalyzes the N-acylation of UDP-3-O-acylglucosamine using 3-hydroxyacyl-ACP as the acyl donor. Is involved in the biosynthesis of lipid A, a phosphorylated glycolipid that anchors the lipopolysaccharide to the outer membrane of the cell.</text>
</comment>
<dbReference type="UniPathway" id="UPA00973"/>
<dbReference type="EMBL" id="CP015614">
    <property type="protein sequence ID" value="ANF53973.1"/>
    <property type="molecule type" value="Genomic_DNA"/>
</dbReference>
<evidence type="ECO:0000256" key="6">
    <source>
        <dbReference type="ARBA" id="ARBA00023315"/>
    </source>
</evidence>
<dbReference type="Pfam" id="PF14602">
    <property type="entry name" value="Hexapep_2"/>
    <property type="match status" value="1"/>
</dbReference>
<dbReference type="InterPro" id="IPR011004">
    <property type="entry name" value="Trimer_LpxA-like_sf"/>
</dbReference>
<dbReference type="OrthoDB" id="9784739at2"/>
<evidence type="ECO:0000256" key="2">
    <source>
        <dbReference type="ARBA" id="ARBA00022556"/>
    </source>
</evidence>
<comment type="subunit">
    <text evidence="7">Homotrimer.</text>
</comment>
<dbReference type="Pfam" id="PF00132">
    <property type="entry name" value="Hexapep"/>
    <property type="match status" value="2"/>
</dbReference>
<dbReference type="NCBIfam" id="TIGR01853">
    <property type="entry name" value="lipid_A_lpxD"/>
    <property type="match status" value="1"/>
</dbReference>
<protein>
    <recommendedName>
        <fullName evidence="7">UDP-3-O-acylglucosamine N-acyltransferase</fullName>
        <ecNumber evidence="7">2.3.1.191</ecNumber>
    </recommendedName>
</protein>
<dbReference type="GO" id="GO:0016020">
    <property type="term" value="C:membrane"/>
    <property type="evidence" value="ECO:0007669"/>
    <property type="project" value="GOC"/>
</dbReference>
<dbReference type="SUPFAM" id="SSF51161">
    <property type="entry name" value="Trimeric LpxA-like enzymes"/>
    <property type="match status" value="1"/>
</dbReference>
<dbReference type="AlphaFoldDB" id="A0A172Y437"/>
<keyword evidence="10" id="KW-1185">Reference proteome</keyword>
<dbReference type="Pfam" id="PF04613">
    <property type="entry name" value="LpxD"/>
    <property type="match status" value="1"/>
</dbReference>
<evidence type="ECO:0000256" key="1">
    <source>
        <dbReference type="ARBA" id="ARBA00022516"/>
    </source>
</evidence>
<dbReference type="GO" id="GO:0016410">
    <property type="term" value="F:N-acyltransferase activity"/>
    <property type="evidence" value="ECO:0007669"/>
    <property type="project" value="InterPro"/>
</dbReference>
<sequence>MPDPRFFQTLSPLTVAALAEHIGGEVVRGGDVVISAVAPLSSADRGAIAFLGDRKFAAALAETKAGCVIVPSSAVDAAPADAAVIVSGEAQAAWARASALLHRPVRLDRAISAAEAAEDDTVVIEPGVILGEGVRIGRGSRIGANTVIGPGVQIGRDCLISPGVTVGFALLGDRVKLLAGARIGEAGFGAAGSKAGPVDIPQLGRVILQDGVTVGANSCIDRGAYDDTVIGENTKIDNLVMIGHNCVIGRNNLMAAHTGISGSVTSGDNCIFGGRAGVGDHITIGEGARVAAGGGVLADVPPGEIWSGYPAKPLRQFLRETVWLSKQASQKKGAKESKE</sequence>
<comment type="pathway">
    <text evidence="7">Bacterial outer membrane biogenesis; LPS lipid A biosynthesis.</text>
</comment>
<keyword evidence="1 7" id="KW-0444">Lipid biosynthesis</keyword>
<evidence type="ECO:0000256" key="4">
    <source>
        <dbReference type="ARBA" id="ARBA00022737"/>
    </source>
</evidence>
<evidence type="ECO:0000313" key="9">
    <source>
        <dbReference type="EMBL" id="ANF53973.1"/>
    </source>
</evidence>
<evidence type="ECO:0000256" key="7">
    <source>
        <dbReference type="HAMAP-Rule" id="MF_00523"/>
    </source>
</evidence>
<dbReference type="InterPro" id="IPR007691">
    <property type="entry name" value="LpxD"/>
</dbReference>
<dbReference type="InterPro" id="IPR020573">
    <property type="entry name" value="UDP_GlcNAc_AcTrfase_non-rep"/>
</dbReference>
<keyword evidence="6 7" id="KW-0012">Acyltransferase</keyword>
<dbReference type="GO" id="GO:0103118">
    <property type="term" value="F:UDP-3-O-[(3R)-3-hydroxyacyl]-glucosamine N-acyltransferase activity"/>
    <property type="evidence" value="ECO:0007669"/>
    <property type="project" value="UniProtKB-EC"/>
</dbReference>
<keyword evidence="5 7" id="KW-0443">Lipid metabolism</keyword>
<dbReference type="NCBIfam" id="NF002060">
    <property type="entry name" value="PRK00892.1"/>
    <property type="match status" value="1"/>
</dbReference>
<evidence type="ECO:0000259" key="8">
    <source>
        <dbReference type="Pfam" id="PF04613"/>
    </source>
</evidence>
<dbReference type="PROSITE" id="PS00101">
    <property type="entry name" value="HEXAPEP_TRANSFERASES"/>
    <property type="match status" value="1"/>
</dbReference>
<dbReference type="HAMAP" id="MF_00523">
    <property type="entry name" value="LpxD"/>
    <property type="match status" value="1"/>
</dbReference>
<dbReference type="PANTHER" id="PTHR43378:SF2">
    <property type="entry name" value="UDP-3-O-ACYLGLUCOSAMINE N-ACYLTRANSFERASE 1, MITOCHONDRIAL-RELATED"/>
    <property type="match status" value="1"/>
</dbReference>
<dbReference type="InterPro" id="IPR018357">
    <property type="entry name" value="Hexapep_transf_CS"/>
</dbReference>
<dbReference type="EC" id="2.3.1.191" evidence="7"/>
<evidence type="ECO:0000256" key="5">
    <source>
        <dbReference type="ARBA" id="ARBA00023098"/>
    </source>
</evidence>
<gene>
    <name evidence="7" type="primary">lpxD</name>
    <name evidence="9" type="ORF">DA69_03950</name>
</gene>
<reference evidence="9 10" key="1">
    <citation type="journal article" date="2014" name="Genome Announc.">
        <title>Genome Sequence of a Promising Hydrogen-Producing Facultative Anaerobic Bacterium, Brevundimonas naejangsanensis Strain B1.</title>
        <authorList>
            <person name="Su H."/>
            <person name="Zhang T."/>
            <person name="Bao M."/>
            <person name="Jiang Y."/>
            <person name="Wang Y."/>
            <person name="Tan T."/>
        </authorList>
    </citation>
    <scope>NUCLEOTIDE SEQUENCE [LARGE SCALE GENOMIC DNA]</scope>
    <source>
        <strain evidence="9 10">B1</strain>
    </source>
</reference>
<proteinExistence type="inferred from homology"/>
<feature type="active site" description="Proton acceptor" evidence="7">
    <location>
        <position position="244"/>
    </location>
</feature>
<feature type="domain" description="UDP-3-O-[3-hydroxymyristoyl] glucosamine N-acyltransferase non-repeat region" evidence="8">
    <location>
        <begin position="31"/>
        <end position="100"/>
    </location>
</feature>
<dbReference type="KEGG" id="bne:DA69_03950"/>
<dbReference type="CDD" id="cd03352">
    <property type="entry name" value="LbH_LpxD"/>
    <property type="match status" value="1"/>
</dbReference>
<dbReference type="Gene3D" id="3.40.1390.10">
    <property type="entry name" value="MurE/MurF, N-terminal domain"/>
    <property type="match status" value="1"/>
</dbReference>
<dbReference type="PANTHER" id="PTHR43378">
    <property type="entry name" value="UDP-3-O-ACYLGLUCOSAMINE N-ACYLTRANSFERASE"/>
    <property type="match status" value="1"/>
</dbReference>
<dbReference type="InterPro" id="IPR001451">
    <property type="entry name" value="Hexapep"/>
</dbReference>
<evidence type="ECO:0000256" key="3">
    <source>
        <dbReference type="ARBA" id="ARBA00022679"/>
    </source>
</evidence>
<keyword evidence="3 7" id="KW-0808">Transferase</keyword>
<dbReference type="eggNOG" id="COG1044">
    <property type="taxonomic scope" value="Bacteria"/>
</dbReference>
<comment type="catalytic activity">
    <reaction evidence="7">
        <text>a UDP-3-O-[(3R)-3-hydroxyacyl]-alpha-D-glucosamine + a (3R)-hydroxyacyl-[ACP] = a UDP-2-N,3-O-bis[(3R)-3-hydroxyacyl]-alpha-D-glucosamine + holo-[ACP] + H(+)</text>
        <dbReference type="Rhea" id="RHEA:53836"/>
        <dbReference type="Rhea" id="RHEA-COMP:9685"/>
        <dbReference type="Rhea" id="RHEA-COMP:9945"/>
        <dbReference type="ChEBI" id="CHEBI:15378"/>
        <dbReference type="ChEBI" id="CHEBI:64479"/>
        <dbReference type="ChEBI" id="CHEBI:78827"/>
        <dbReference type="ChEBI" id="CHEBI:137740"/>
        <dbReference type="ChEBI" id="CHEBI:137748"/>
        <dbReference type="EC" id="2.3.1.191"/>
    </reaction>
</comment>
<dbReference type="RefSeq" id="WP_025977362.1">
    <property type="nucleotide sequence ID" value="NZ_CP015614.1"/>
</dbReference>
<dbReference type="Gene3D" id="2.160.10.10">
    <property type="entry name" value="Hexapeptide repeat proteins"/>
    <property type="match status" value="1"/>
</dbReference>
<keyword evidence="4 7" id="KW-0677">Repeat</keyword>
<dbReference type="GO" id="GO:0009245">
    <property type="term" value="P:lipid A biosynthetic process"/>
    <property type="evidence" value="ECO:0007669"/>
    <property type="project" value="UniProtKB-UniRule"/>
</dbReference>
<accession>A0A172Y437</accession>
<comment type="similarity">
    <text evidence="7">Belongs to the transferase hexapeptide repeat family. LpxD subfamily.</text>
</comment>
<organism evidence="9 10">
    <name type="scientific">Brevundimonas naejangsanensis</name>
    <dbReference type="NCBI Taxonomy" id="588932"/>
    <lineage>
        <taxon>Bacteria</taxon>
        <taxon>Pseudomonadati</taxon>
        <taxon>Pseudomonadota</taxon>
        <taxon>Alphaproteobacteria</taxon>
        <taxon>Caulobacterales</taxon>
        <taxon>Caulobacteraceae</taxon>
        <taxon>Brevundimonas</taxon>
    </lineage>
</organism>
<dbReference type="Proteomes" id="UP000077603">
    <property type="component" value="Chromosome"/>
</dbReference>
<name>A0A172Y437_9CAUL</name>
<evidence type="ECO:0000313" key="10">
    <source>
        <dbReference type="Proteomes" id="UP000077603"/>
    </source>
</evidence>
<keyword evidence="2 7" id="KW-0441">Lipid A biosynthesis</keyword>